<name>A0ACC0HK51_9ERIC</name>
<protein>
    <submittedName>
        <fullName evidence="1">Uncharacterized protein</fullName>
    </submittedName>
</protein>
<dbReference type="EMBL" id="CM045762">
    <property type="protein sequence ID" value="KAI8012426.1"/>
    <property type="molecule type" value="Genomic_DNA"/>
</dbReference>
<reference evidence="1 2" key="1">
    <citation type="journal article" date="2022" name="Plant J.">
        <title>Chromosome-level genome of Camellia lanceoleosa provides a valuable resource for understanding genome evolution and self-incompatibility.</title>
        <authorList>
            <person name="Gong W."/>
            <person name="Xiao S."/>
            <person name="Wang L."/>
            <person name="Liao Z."/>
            <person name="Chang Y."/>
            <person name="Mo W."/>
            <person name="Hu G."/>
            <person name="Li W."/>
            <person name="Zhao G."/>
            <person name="Zhu H."/>
            <person name="Hu X."/>
            <person name="Ji K."/>
            <person name="Xiang X."/>
            <person name="Song Q."/>
            <person name="Yuan D."/>
            <person name="Jin S."/>
            <person name="Zhang L."/>
        </authorList>
    </citation>
    <scope>NUCLEOTIDE SEQUENCE [LARGE SCALE GENOMIC DNA]</scope>
    <source>
        <strain evidence="1">SQ_2022a</strain>
    </source>
</reference>
<gene>
    <name evidence="1" type="ORF">LOK49_LG06G03481</name>
</gene>
<keyword evidence="2" id="KW-1185">Reference proteome</keyword>
<organism evidence="1 2">
    <name type="scientific">Camellia lanceoleosa</name>
    <dbReference type="NCBI Taxonomy" id="1840588"/>
    <lineage>
        <taxon>Eukaryota</taxon>
        <taxon>Viridiplantae</taxon>
        <taxon>Streptophyta</taxon>
        <taxon>Embryophyta</taxon>
        <taxon>Tracheophyta</taxon>
        <taxon>Spermatophyta</taxon>
        <taxon>Magnoliopsida</taxon>
        <taxon>eudicotyledons</taxon>
        <taxon>Gunneridae</taxon>
        <taxon>Pentapetalae</taxon>
        <taxon>asterids</taxon>
        <taxon>Ericales</taxon>
        <taxon>Theaceae</taxon>
        <taxon>Camellia</taxon>
    </lineage>
</organism>
<evidence type="ECO:0000313" key="1">
    <source>
        <dbReference type="EMBL" id="KAI8012426.1"/>
    </source>
</evidence>
<proteinExistence type="predicted"/>
<sequence>MDERVERGDRANEGKSSSSSSQLVPPRVFVKGRYVGGVEEVMRIVEDGCLGELLEGVRRTNSPWTRSCERKRQNTASKTTANELGVTAGRLITKDHEVKILEVDGVNCASSAGNAVEEFSGSVLGVEGNVMGGDGGIYVRNVERGSTSVHVWTPSRNVTRNAGKHVMDVGPHVFHTTEKIAEFELEINEKDGVISELSAEMDRLR</sequence>
<evidence type="ECO:0000313" key="2">
    <source>
        <dbReference type="Proteomes" id="UP001060215"/>
    </source>
</evidence>
<dbReference type="Proteomes" id="UP001060215">
    <property type="component" value="Chromosome 5"/>
</dbReference>
<comment type="caution">
    <text evidence="1">The sequence shown here is derived from an EMBL/GenBank/DDBJ whole genome shotgun (WGS) entry which is preliminary data.</text>
</comment>
<accession>A0ACC0HK51</accession>